<keyword evidence="5" id="KW-0460">Magnesium</keyword>
<name>A0A6J6GQD5_9ZZZZ</name>
<reference evidence="8" key="1">
    <citation type="submission" date="2020-05" db="EMBL/GenBank/DDBJ databases">
        <authorList>
            <person name="Chiriac C."/>
            <person name="Salcher M."/>
            <person name="Ghai R."/>
            <person name="Kavagutti S V."/>
        </authorList>
    </citation>
    <scope>NUCLEOTIDE SEQUENCE</scope>
</reference>
<keyword evidence="6" id="KW-0546">Nucleotide metabolism</keyword>
<dbReference type="GO" id="GO:0000166">
    <property type="term" value="F:nucleotide binding"/>
    <property type="evidence" value="ECO:0007669"/>
    <property type="project" value="UniProtKB-KW"/>
</dbReference>
<keyword evidence="2" id="KW-0479">Metal-binding</keyword>
<organism evidence="8">
    <name type="scientific">freshwater metagenome</name>
    <dbReference type="NCBI Taxonomy" id="449393"/>
    <lineage>
        <taxon>unclassified sequences</taxon>
        <taxon>metagenomes</taxon>
        <taxon>ecological metagenomes</taxon>
    </lineage>
</organism>
<dbReference type="EMBL" id="CAEZVL010000178">
    <property type="protein sequence ID" value="CAB4637071.1"/>
    <property type="molecule type" value="Genomic_DNA"/>
</dbReference>
<protein>
    <submittedName>
        <fullName evidence="8">Unannotated protein</fullName>
    </submittedName>
</protein>
<dbReference type="InterPro" id="IPR002637">
    <property type="entry name" value="RdgB/HAM1"/>
</dbReference>
<evidence type="ECO:0000256" key="2">
    <source>
        <dbReference type="ARBA" id="ARBA00022723"/>
    </source>
</evidence>
<dbReference type="Pfam" id="PF01725">
    <property type="entry name" value="Ham1p_like"/>
    <property type="match status" value="1"/>
</dbReference>
<dbReference type="EMBL" id="CAFBRX010000007">
    <property type="protein sequence ID" value="CAB5110569.1"/>
    <property type="molecule type" value="Genomic_DNA"/>
</dbReference>
<evidence type="ECO:0000256" key="4">
    <source>
        <dbReference type="ARBA" id="ARBA00022801"/>
    </source>
</evidence>
<dbReference type="EMBL" id="CAEZUK010000124">
    <property type="protein sequence ID" value="CAB4602470.1"/>
    <property type="molecule type" value="Genomic_DNA"/>
</dbReference>
<dbReference type="PANTHER" id="PTHR11067">
    <property type="entry name" value="INOSINE TRIPHOSPHATE PYROPHOSPHATASE/HAM1 PROTEIN"/>
    <property type="match status" value="1"/>
</dbReference>
<gene>
    <name evidence="7" type="ORF">UFOPK1421_00479</name>
    <name evidence="8" type="ORF">UFOPK1820_00830</name>
    <name evidence="9" type="ORF">UFOPK1960_01051</name>
    <name evidence="10" type="ORF">UFOPK4422_00142</name>
</gene>
<dbReference type="GO" id="GO:0005829">
    <property type="term" value="C:cytosol"/>
    <property type="evidence" value="ECO:0007669"/>
    <property type="project" value="TreeGrafter"/>
</dbReference>
<evidence type="ECO:0000313" key="10">
    <source>
        <dbReference type="EMBL" id="CAB5110569.1"/>
    </source>
</evidence>
<evidence type="ECO:0000256" key="3">
    <source>
        <dbReference type="ARBA" id="ARBA00022741"/>
    </source>
</evidence>
<dbReference type="GO" id="GO:0046872">
    <property type="term" value="F:metal ion binding"/>
    <property type="evidence" value="ECO:0007669"/>
    <property type="project" value="UniProtKB-KW"/>
</dbReference>
<dbReference type="Gene3D" id="3.90.950.10">
    <property type="match status" value="1"/>
</dbReference>
<keyword evidence="3" id="KW-0547">Nucleotide-binding</keyword>
<accession>A0A6J6GQD5</accession>
<evidence type="ECO:0000313" key="8">
    <source>
        <dbReference type="EMBL" id="CAB4602470.1"/>
    </source>
</evidence>
<dbReference type="PANTHER" id="PTHR11067:SF9">
    <property type="entry name" value="INOSINE TRIPHOSPHATE PYROPHOSPHATASE"/>
    <property type="match status" value="1"/>
</dbReference>
<dbReference type="GO" id="GO:0009117">
    <property type="term" value="P:nucleotide metabolic process"/>
    <property type="evidence" value="ECO:0007669"/>
    <property type="project" value="UniProtKB-KW"/>
</dbReference>
<dbReference type="EMBL" id="CAEZSL010000038">
    <property type="protein sequence ID" value="CAB4537947.1"/>
    <property type="molecule type" value="Genomic_DNA"/>
</dbReference>
<dbReference type="HAMAP" id="MF_01405">
    <property type="entry name" value="Non_canon_purine_NTPase"/>
    <property type="match status" value="1"/>
</dbReference>
<proteinExistence type="inferred from homology"/>
<dbReference type="AlphaFoldDB" id="A0A6J6GQD5"/>
<evidence type="ECO:0000313" key="9">
    <source>
        <dbReference type="EMBL" id="CAB4637071.1"/>
    </source>
</evidence>
<dbReference type="SUPFAM" id="SSF52972">
    <property type="entry name" value="ITPase-like"/>
    <property type="match status" value="1"/>
</dbReference>
<evidence type="ECO:0000313" key="7">
    <source>
        <dbReference type="EMBL" id="CAB4537947.1"/>
    </source>
</evidence>
<dbReference type="GO" id="GO:0017111">
    <property type="term" value="F:ribonucleoside triphosphate phosphatase activity"/>
    <property type="evidence" value="ECO:0007669"/>
    <property type="project" value="InterPro"/>
</dbReference>
<evidence type="ECO:0000256" key="5">
    <source>
        <dbReference type="ARBA" id="ARBA00022842"/>
    </source>
</evidence>
<dbReference type="GO" id="GO:0009143">
    <property type="term" value="P:nucleoside triphosphate catabolic process"/>
    <property type="evidence" value="ECO:0007669"/>
    <property type="project" value="InterPro"/>
</dbReference>
<keyword evidence="4" id="KW-0378">Hydrolase</keyword>
<evidence type="ECO:0000256" key="6">
    <source>
        <dbReference type="ARBA" id="ARBA00023080"/>
    </source>
</evidence>
<dbReference type="GO" id="GO:0047429">
    <property type="term" value="F:nucleoside triphosphate diphosphatase activity"/>
    <property type="evidence" value="ECO:0007669"/>
    <property type="project" value="InterPro"/>
</dbReference>
<evidence type="ECO:0000256" key="1">
    <source>
        <dbReference type="ARBA" id="ARBA00008023"/>
    </source>
</evidence>
<comment type="similarity">
    <text evidence="1">Belongs to the HAM1 NTPase family.</text>
</comment>
<dbReference type="CDD" id="cd00515">
    <property type="entry name" value="HAM1"/>
    <property type="match status" value="1"/>
</dbReference>
<dbReference type="InterPro" id="IPR029001">
    <property type="entry name" value="ITPase-like_fam"/>
</dbReference>
<dbReference type="InterPro" id="IPR020922">
    <property type="entry name" value="dITP/XTP_pyrophosphatase"/>
</dbReference>
<sequence>MIDRPLNLPTLVCASANPDKVYEIEQLLHGIARLLPRPADIADVEENADTLVGNARLKAQAICDVTAQAAVADDTGLFVDALPGELGVRTARYAADWPEHATSPYATNRMKLLQALDNRGCASIEQRSAYFLTVVIVCYPDGSEVIVEGRCDGYIALSERGARGFGFDPLFVPAPGMFVGDQRTFSEMSDEEKNELSHRGKAFRLLARALQA</sequence>